<gene>
    <name evidence="4" type="ORF">AMTR_s00098p00092090</name>
</gene>
<keyword evidence="2" id="KW-0813">Transport</keyword>
<proteinExistence type="inferred from homology"/>
<keyword evidence="5" id="KW-1185">Reference proteome</keyword>
<evidence type="ECO:0008006" key="6">
    <source>
        <dbReference type="Google" id="ProtNLM"/>
    </source>
</evidence>
<dbReference type="GO" id="GO:0015144">
    <property type="term" value="F:carbohydrate transmembrane transporter activity"/>
    <property type="evidence" value="ECO:0007669"/>
    <property type="project" value="InterPro"/>
</dbReference>
<dbReference type="AlphaFoldDB" id="W1NS44"/>
<dbReference type="eggNOG" id="KOG0254">
    <property type="taxonomic scope" value="Eukaryota"/>
</dbReference>
<feature type="transmembrane region" description="Helical" evidence="3">
    <location>
        <begin position="22"/>
        <end position="40"/>
    </location>
</feature>
<sequence>MAGPVFTSDSNPKIEGKAKAKFYVLVCGLISATGGLMFGYDVGISCGVTAMDDFLEKFYLAVYAPKLRGP</sequence>
<dbReference type="PANTHER" id="PTHR23500">
    <property type="entry name" value="SOLUTE CARRIER FAMILY 2, FACILITATED GLUCOSE TRANSPORTER"/>
    <property type="match status" value="1"/>
</dbReference>
<evidence type="ECO:0000256" key="3">
    <source>
        <dbReference type="SAM" id="Phobius"/>
    </source>
</evidence>
<dbReference type="EMBL" id="KI394979">
    <property type="protein sequence ID" value="ERM99836.1"/>
    <property type="molecule type" value="Genomic_DNA"/>
</dbReference>
<evidence type="ECO:0000256" key="2">
    <source>
        <dbReference type="ARBA" id="ARBA00022448"/>
    </source>
</evidence>
<evidence type="ECO:0000313" key="4">
    <source>
        <dbReference type="EMBL" id="ERM99836.1"/>
    </source>
</evidence>
<accession>W1NS44</accession>
<dbReference type="PANTHER" id="PTHR23500:SF371">
    <property type="entry name" value="OS07G0206600 PROTEIN"/>
    <property type="match status" value="1"/>
</dbReference>
<name>W1NS44_AMBTC</name>
<comment type="similarity">
    <text evidence="1">Belongs to the major facilitator superfamily. Sugar transporter (TC 2.A.1.1) family.</text>
</comment>
<keyword evidence="3" id="KW-0812">Transmembrane</keyword>
<organism evidence="4 5">
    <name type="scientific">Amborella trichopoda</name>
    <dbReference type="NCBI Taxonomy" id="13333"/>
    <lineage>
        <taxon>Eukaryota</taxon>
        <taxon>Viridiplantae</taxon>
        <taxon>Streptophyta</taxon>
        <taxon>Embryophyta</taxon>
        <taxon>Tracheophyta</taxon>
        <taxon>Spermatophyta</taxon>
        <taxon>Magnoliopsida</taxon>
        <taxon>Amborellales</taxon>
        <taxon>Amborellaceae</taxon>
        <taxon>Amborella</taxon>
    </lineage>
</organism>
<dbReference type="Proteomes" id="UP000017836">
    <property type="component" value="Unassembled WGS sequence"/>
</dbReference>
<evidence type="ECO:0000313" key="5">
    <source>
        <dbReference type="Proteomes" id="UP000017836"/>
    </source>
</evidence>
<dbReference type="InterPro" id="IPR045262">
    <property type="entry name" value="STP/PLT_plant"/>
</dbReference>
<keyword evidence="3" id="KW-0472">Membrane</keyword>
<dbReference type="Gramene" id="ERM99836">
    <property type="protein sequence ID" value="ERM99836"/>
    <property type="gene ID" value="AMTR_s00098p00092090"/>
</dbReference>
<keyword evidence="3" id="KW-1133">Transmembrane helix</keyword>
<protein>
    <recommendedName>
        <fullName evidence="6">Major facilitator superfamily (MFS) profile domain-containing protein</fullName>
    </recommendedName>
</protein>
<evidence type="ECO:0000256" key="1">
    <source>
        <dbReference type="ARBA" id="ARBA00010992"/>
    </source>
</evidence>
<reference evidence="4" key="1">
    <citation type="submission" date="2013-08" db="EMBL/GenBank/DDBJ databases">
        <authorList>
            <person name="Albert V.A."/>
            <person name="Barbazuk W.B."/>
            <person name="Chamala S."/>
            <person name="Chanderbali A.S."/>
            <person name="dePamphilis C.W."/>
            <person name="Der J.P."/>
            <person name="Estill J.C."/>
            <person name="Leebens-Mack J."/>
            <person name="Ma H."/>
            <person name="Palmer J.D."/>
            <person name="Rounsley S."/>
            <person name="Sankoff D."/>
            <person name="Schuster S.C."/>
            <person name="Soltis D.E."/>
            <person name="Soltis P.S."/>
            <person name="Wessler S.R."/>
            <person name="Wing R.A."/>
        </authorList>
    </citation>
    <scope>NUCLEOTIDE SEQUENCE</scope>
    <source>
        <tissue evidence="4">Leaf</tissue>
    </source>
</reference>
<dbReference type="HOGENOM" id="CLU_2761186_0_0_1"/>